<accession>A0A9E2SAC3</accession>
<sequence>MIKRLKASYMLYNFFHRKKLQHNARIYKKLGLRKWYFSPVCNKDFEKVDRNSIPKSDNITTVENTQLFNKLEADSQKSIEQFETQGYAIINSYLTSETVDAINNEIEEMLKQQAIDFKYRNKIMFAIHKSALLRSIGEDPRLIELLSALIQDKIKLFQSINFLTGSEQKTHSDSIHMTTFPLGGLLGVWIALEDIELDNGPLHYYPGSHSLPYYLNDDYDNNGNFLLIGKKGYTEYEKMLEKKIEELHIKKSVFTAKKGDLLIWHANLLHGGEPHTNKAKTRKSMVFHYFAVDRICYHEITQRPALMEY</sequence>
<dbReference type="GO" id="GO:0005506">
    <property type="term" value="F:iron ion binding"/>
    <property type="evidence" value="ECO:0007669"/>
    <property type="project" value="UniProtKB-ARBA"/>
</dbReference>
<dbReference type="PANTHER" id="PTHR20883">
    <property type="entry name" value="PHYTANOYL-COA DIOXYGENASE DOMAIN CONTAINING 1"/>
    <property type="match status" value="1"/>
</dbReference>
<name>A0A9E2SAC3_9BACT</name>
<protein>
    <submittedName>
        <fullName evidence="2">Phytanoyl-CoA dioxygenase family protein</fullName>
    </submittedName>
</protein>
<dbReference type="GO" id="GO:0016706">
    <property type="term" value="F:2-oxoglutarate-dependent dioxygenase activity"/>
    <property type="evidence" value="ECO:0007669"/>
    <property type="project" value="UniProtKB-ARBA"/>
</dbReference>
<proteinExistence type="predicted"/>
<dbReference type="RefSeq" id="WP_217792224.1">
    <property type="nucleotide sequence ID" value="NZ_JAHSPG010000012.1"/>
</dbReference>
<gene>
    <name evidence="2" type="ORF">KTO63_15215</name>
</gene>
<dbReference type="Proteomes" id="UP000812270">
    <property type="component" value="Unassembled WGS sequence"/>
</dbReference>
<keyword evidence="3" id="KW-1185">Reference proteome</keyword>
<dbReference type="Pfam" id="PF05721">
    <property type="entry name" value="PhyH"/>
    <property type="match status" value="1"/>
</dbReference>
<evidence type="ECO:0000313" key="3">
    <source>
        <dbReference type="Proteomes" id="UP000812270"/>
    </source>
</evidence>
<organism evidence="2 3">
    <name type="scientific">Pinibacter aurantiacus</name>
    <dbReference type="NCBI Taxonomy" id="2851599"/>
    <lineage>
        <taxon>Bacteria</taxon>
        <taxon>Pseudomonadati</taxon>
        <taxon>Bacteroidota</taxon>
        <taxon>Chitinophagia</taxon>
        <taxon>Chitinophagales</taxon>
        <taxon>Chitinophagaceae</taxon>
        <taxon>Pinibacter</taxon>
    </lineage>
</organism>
<dbReference type="EMBL" id="JAHSPG010000012">
    <property type="protein sequence ID" value="MBV4358512.1"/>
    <property type="molecule type" value="Genomic_DNA"/>
</dbReference>
<keyword evidence="2" id="KW-0223">Dioxygenase</keyword>
<reference evidence="2" key="1">
    <citation type="submission" date="2021-06" db="EMBL/GenBank/DDBJ databases">
        <authorList>
            <person name="Huq M.A."/>
        </authorList>
    </citation>
    <scope>NUCLEOTIDE SEQUENCE</scope>
    <source>
        <strain evidence="2">MAH-26</strain>
    </source>
</reference>
<evidence type="ECO:0000256" key="1">
    <source>
        <dbReference type="ARBA" id="ARBA00001954"/>
    </source>
</evidence>
<dbReference type="AlphaFoldDB" id="A0A9E2SAC3"/>
<evidence type="ECO:0000313" key="2">
    <source>
        <dbReference type="EMBL" id="MBV4358512.1"/>
    </source>
</evidence>
<comment type="cofactor">
    <cofactor evidence="1">
        <name>Fe(2+)</name>
        <dbReference type="ChEBI" id="CHEBI:29033"/>
    </cofactor>
</comment>
<comment type="caution">
    <text evidence="2">The sequence shown here is derived from an EMBL/GenBank/DDBJ whole genome shotgun (WGS) entry which is preliminary data.</text>
</comment>
<dbReference type="PANTHER" id="PTHR20883:SF48">
    <property type="entry name" value="ECTOINE DIOXYGENASE"/>
    <property type="match status" value="1"/>
</dbReference>
<dbReference type="InterPro" id="IPR008775">
    <property type="entry name" value="Phytyl_CoA_dOase-like"/>
</dbReference>
<keyword evidence="2" id="KW-0560">Oxidoreductase</keyword>